<dbReference type="EMBL" id="QAYG01000002">
    <property type="protein sequence ID" value="PTW61555.1"/>
    <property type="molecule type" value="Genomic_DNA"/>
</dbReference>
<dbReference type="GO" id="GO:0043565">
    <property type="term" value="F:sequence-specific DNA binding"/>
    <property type="evidence" value="ECO:0007669"/>
    <property type="project" value="TreeGrafter"/>
</dbReference>
<evidence type="ECO:0000256" key="2">
    <source>
        <dbReference type="ARBA" id="ARBA00023015"/>
    </source>
</evidence>
<dbReference type="InterPro" id="IPR036390">
    <property type="entry name" value="WH_DNA-bd_sf"/>
</dbReference>
<dbReference type="SUPFAM" id="SSF53850">
    <property type="entry name" value="Periplasmic binding protein-like II"/>
    <property type="match status" value="1"/>
</dbReference>
<dbReference type="RefSeq" id="WP_107989402.1">
    <property type="nucleotide sequence ID" value="NZ_QAYG01000002.1"/>
</dbReference>
<dbReference type="InterPro" id="IPR000847">
    <property type="entry name" value="LysR_HTH_N"/>
</dbReference>
<keyword evidence="7" id="KW-1185">Reference proteome</keyword>
<dbReference type="Gene3D" id="1.10.10.10">
    <property type="entry name" value="Winged helix-like DNA-binding domain superfamily/Winged helix DNA-binding domain"/>
    <property type="match status" value="1"/>
</dbReference>
<evidence type="ECO:0000256" key="4">
    <source>
        <dbReference type="ARBA" id="ARBA00023163"/>
    </source>
</evidence>
<dbReference type="FunFam" id="1.10.10.10:FF:000001">
    <property type="entry name" value="LysR family transcriptional regulator"/>
    <property type="match status" value="1"/>
</dbReference>
<evidence type="ECO:0000313" key="6">
    <source>
        <dbReference type="EMBL" id="PTW61555.1"/>
    </source>
</evidence>
<dbReference type="Pfam" id="PF03466">
    <property type="entry name" value="LysR_substrate"/>
    <property type="match status" value="1"/>
</dbReference>
<organism evidence="6 7">
    <name type="scientific">Breoghania corrubedonensis</name>
    <dbReference type="NCBI Taxonomy" id="665038"/>
    <lineage>
        <taxon>Bacteria</taxon>
        <taxon>Pseudomonadati</taxon>
        <taxon>Pseudomonadota</taxon>
        <taxon>Alphaproteobacteria</taxon>
        <taxon>Hyphomicrobiales</taxon>
        <taxon>Stappiaceae</taxon>
        <taxon>Breoghania</taxon>
    </lineage>
</organism>
<evidence type="ECO:0000259" key="5">
    <source>
        <dbReference type="PROSITE" id="PS50931"/>
    </source>
</evidence>
<dbReference type="GO" id="GO:0006351">
    <property type="term" value="P:DNA-templated transcription"/>
    <property type="evidence" value="ECO:0007669"/>
    <property type="project" value="TreeGrafter"/>
</dbReference>
<comment type="similarity">
    <text evidence="1">Belongs to the LysR transcriptional regulatory family.</text>
</comment>
<evidence type="ECO:0000313" key="7">
    <source>
        <dbReference type="Proteomes" id="UP000244081"/>
    </source>
</evidence>
<evidence type="ECO:0000256" key="3">
    <source>
        <dbReference type="ARBA" id="ARBA00023125"/>
    </source>
</evidence>
<keyword evidence="3" id="KW-0238">DNA-binding</keyword>
<sequence length="297" mass="32667">MDHLDALRLFVRVVERGSFTAAAADLGLSRSTATEAVRRLETRLGARLLERTTRHVSSTPDGHAFYARCVAILADMEDAEAVLRDADPRGRLRIDASPLLTRTFLLPRLPAFTLRYPRLDIQFGQSDRLVDLVREGIDCAIRAGEPADSDLLIRPLGRLVEITVASPAYLDRFGTPARLDDLDGHQVVGFLSSRTGEVMPLEFTDGERVIEVQLKARVSANNSDTAGELALLGFGLAQAPRYRFADDIAAGRLVEVLPAHRPLPMPLSALYPRGRQFAPRLRVFLDWVSATFAASGL</sequence>
<dbReference type="InterPro" id="IPR058163">
    <property type="entry name" value="LysR-type_TF_proteobact-type"/>
</dbReference>
<dbReference type="AlphaFoldDB" id="A0A2T5VCU4"/>
<dbReference type="PANTHER" id="PTHR30537:SF72">
    <property type="entry name" value="LYSR FAMILY TRANSCRIPTIONAL REGULATOR"/>
    <property type="match status" value="1"/>
</dbReference>
<dbReference type="InterPro" id="IPR005119">
    <property type="entry name" value="LysR_subst-bd"/>
</dbReference>
<dbReference type="PANTHER" id="PTHR30537">
    <property type="entry name" value="HTH-TYPE TRANSCRIPTIONAL REGULATOR"/>
    <property type="match status" value="1"/>
</dbReference>
<dbReference type="InterPro" id="IPR036388">
    <property type="entry name" value="WH-like_DNA-bd_sf"/>
</dbReference>
<name>A0A2T5VCU4_9HYPH</name>
<protein>
    <submittedName>
        <fullName evidence="6">LysR family transcriptional regulator</fullName>
    </submittedName>
</protein>
<dbReference type="Proteomes" id="UP000244081">
    <property type="component" value="Unassembled WGS sequence"/>
</dbReference>
<dbReference type="OrthoDB" id="9786526at2"/>
<evidence type="ECO:0000256" key="1">
    <source>
        <dbReference type="ARBA" id="ARBA00009437"/>
    </source>
</evidence>
<feature type="domain" description="HTH lysR-type" evidence="5">
    <location>
        <begin position="1"/>
        <end position="59"/>
    </location>
</feature>
<proteinExistence type="inferred from homology"/>
<dbReference type="GO" id="GO:0003700">
    <property type="term" value="F:DNA-binding transcription factor activity"/>
    <property type="evidence" value="ECO:0007669"/>
    <property type="project" value="InterPro"/>
</dbReference>
<dbReference type="CDD" id="cd08472">
    <property type="entry name" value="PBP2_CrgA_like_3"/>
    <property type="match status" value="1"/>
</dbReference>
<accession>A0A2T5VCU4</accession>
<dbReference type="Pfam" id="PF00126">
    <property type="entry name" value="HTH_1"/>
    <property type="match status" value="1"/>
</dbReference>
<dbReference type="SUPFAM" id="SSF46785">
    <property type="entry name" value="Winged helix' DNA-binding domain"/>
    <property type="match status" value="1"/>
</dbReference>
<gene>
    <name evidence="6" type="ORF">C8N35_102266</name>
</gene>
<dbReference type="PROSITE" id="PS50931">
    <property type="entry name" value="HTH_LYSR"/>
    <property type="match status" value="1"/>
</dbReference>
<comment type="caution">
    <text evidence="6">The sequence shown here is derived from an EMBL/GenBank/DDBJ whole genome shotgun (WGS) entry which is preliminary data.</text>
</comment>
<dbReference type="Gene3D" id="3.40.190.290">
    <property type="match status" value="1"/>
</dbReference>
<keyword evidence="2" id="KW-0805">Transcription regulation</keyword>
<reference evidence="6 7" key="1">
    <citation type="submission" date="2018-04" db="EMBL/GenBank/DDBJ databases">
        <title>Genomic Encyclopedia of Archaeal and Bacterial Type Strains, Phase II (KMG-II): from individual species to whole genera.</title>
        <authorList>
            <person name="Goeker M."/>
        </authorList>
    </citation>
    <scope>NUCLEOTIDE SEQUENCE [LARGE SCALE GENOMIC DNA]</scope>
    <source>
        <strain evidence="6 7">DSM 23382</strain>
    </source>
</reference>
<keyword evidence="4" id="KW-0804">Transcription</keyword>